<dbReference type="Proteomes" id="UP000521943">
    <property type="component" value="Unassembled WGS sequence"/>
</dbReference>
<keyword evidence="1" id="KW-0964">Secreted</keyword>
<dbReference type="Gene3D" id="2.70.50.70">
    <property type="match status" value="1"/>
</dbReference>
<dbReference type="OrthoDB" id="4849160at2759"/>
<dbReference type="AlphaFoldDB" id="A0A8H6M4K8"/>
<sequence>MKNLAYDVTVPASLASGEYLIRSSSRFTRPTRLSSTPNALSLLILSGGGSPNSLARFNTKFPGGYSMSDPGVNVDIYSAQAPSITTYQVPGPDKPCCSSALTGLEHSFVSRSGLEWADLVEG</sequence>
<dbReference type="GO" id="GO:0030245">
    <property type="term" value="P:cellulose catabolic process"/>
    <property type="evidence" value="ECO:0007669"/>
    <property type="project" value="UniProtKB-UniRule"/>
</dbReference>
<gene>
    <name evidence="3" type="ORF">DFP72DRAFT_896874</name>
</gene>
<dbReference type="GO" id="GO:0008810">
    <property type="term" value="F:cellulase activity"/>
    <property type="evidence" value="ECO:0007669"/>
    <property type="project" value="UniProtKB-UniRule"/>
</dbReference>
<evidence type="ECO:0000259" key="2">
    <source>
        <dbReference type="Pfam" id="PF03443"/>
    </source>
</evidence>
<accession>A0A8H6M4K8</accession>
<name>A0A8H6M4K8_9AGAR</name>
<protein>
    <recommendedName>
        <fullName evidence="1">AA9 family lytic polysaccharide monooxygenase</fullName>
        <ecNumber evidence="1">1.14.99.56</ecNumber>
    </recommendedName>
    <alternativeName>
        <fullName evidence="1">Endo-beta-1,4-glucanase</fullName>
    </alternativeName>
    <alternativeName>
        <fullName evidence="1">Glycosyl hydrolase 61 family protein</fullName>
    </alternativeName>
</protein>
<comment type="catalytic activity">
    <reaction evidence="1">
        <text>[(1-&gt;4)-beta-D-glucosyl]n+m + reduced acceptor + O2 = 4-dehydro-beta-D-glucosyl-[(1-&gt;4)-beta-D-glucosyl]n-1 + [(1-&gt;4)-beta-D-glucosyl]m + acceptor + H2O.</text>
        <dbReference type="EC" id="1.14.99.56"/>
    </reaction>
</comment>
<reference evidence="3 4" key="1">
    <citation type="submission" date="2020-07" db="EMBL/GenBank/DDBJ databases">
        <title>Comparative genomics of pyrophilous fungi reveals a link between fire events and developmental genes.</title>
        <authorList>
            <consortium name="DOE Joint Genome Institute"/>
            <person name="Steindorff A.S."/>
            <person name="Carver A."/>
            <person name="Calhoun S."/>
            <person name="Stillman K."/>
            <person name="Liu H."/>
            <person name="Lipzen A."/>
            <person name="Pangilinan J."/>
            <person name="Labutti K."/>
            <person name="Bruns T.D."/>
            <person name="Grigoriev I.V."/>
        </authorList>
    </citation>
    <scope>NUCLEOTIDE SEQUENCE [LARGE SCALE GENOMIC DNA]</scope>
    <source>
        <strain evidence="3 4">CBS 144469</strain>
    </source>
</reference>
<keyword evidence="1" id="KW-0624">Polysaccharide degradation</keyword>
<feature type="domain" description="Auxiliary Activity family 9 catalytic" evidence="2">
    <location>
        <begin position="4"/>
        <end position="86"/>
    </location>
</feature>
<dbReference type="GO" id="GO:0005576">
    <property type="term" value="C:extracellular region"/>
    <property type="evidence" value="ECO:0007669"/>
    <property type="project" value="UniProtKB-SubCell"/>
</dbReference>
<keyword evidence="4" id="KW-1185">Reference proteome</keyword>
<comment type="caution">
    <text evidence="3">The sequence shown here is derived from an EMBL/GenBank/DDBJ whole genome shotgun (WGS) entry which is preliminary data.</text>
</comment>
<dbReference type="EC" id="1.14.99.56" evidence="1"/>
<keyword evidence="1" id="KW-0136">Cellulose degradation</keyword>
<evidence type="ECO:0000256" key="1">
    <source>
        <dbReference type="RuleBase" id="RU368122"/>
    </source>
</evidence>
<dbReference type="Pfam" id="PF03443">
    <property type="entry name" value="AA9"/>
    <property type="match status" value="1"/>
</dbReference>
<proteinExistence type="predicted"/>
<dbReference type="InterPro" id="IPR005103">
    <property type="entry name" value="AA9_LPMO"/>
</dbReference>
<evidence type="ECO:0000313" key="3">
    <source>
        <dbReference type="EMBL" id="KAF6755433.1"/>
    </source>
</evidence>
<keyword evidence="1" id="KW-1015">Disulfide bond</keyword>
<organism evidence="3 4">
    <name type="scientific">Ephemerocybe angulata</name>
    <dbReference type="NCBI Taxonomy" id="980116"/>
    <lineage>
        <taxon>Eukaryota</taxon>
        <taxon>Fungi</taxon>
        <taxon>Dikarya</taxon>
        <taxon>Basidiomycota</taxon>
        <taxon>Agaricomycotina</taxon>
        <taxon>Agaricomycetes</taxon>
        <taxon>Agaricomycetidae</taxon>
        <taxon>Agaricales</taxon>
        <taxon>Agaricineae</taxon>
        <taxon>Psathyrellaceae</taxon>
        <taxon>Ephemerocybe</taxon>
    </lineage>
</organism>
<dbReference type="GO" id="GO:0030248">
    <property type="term" value="F:cellulose binding"/>
    <property type="evidence" value="ECO:0007669"/>
    <property type="project" value="UniProtKB-UniRule"/>
</dbReference>
<comment type="function">
    <text evidence="1">Lytic polysaccharide monooxygenase (LMPO) that depolymerizes crystalline and amorphous polysaccharides via the oxidation of scissile alpha- or beta-(1-4)-glycosidic bonds, yielding C1 and/or C4 oxidation products. Catalysis by LPMOs requires the reduction of the active-site copper from Cu(II) to Cu(I) by a reducing agent and H(2)O(2) or O(2) as a cosubstrate.</text>
</comment>
<comment type="subcellular location">
    <subcellularLocation>
        <location evidence="1">Secreted</location>
    </subcellularLocation>
</comment>
<evidence type="ECO:0000313" key="4">
    <source>
        <dbReference type="Proteomes" id="UP000521943"/>
    </source>
</evidence>
<dbReference type="EMBL" id="JACGCI010000030">
    <property type="protein sequence ID" value="KAF6755433.1"/>
    <property type="molecule type" value="Genomic_DNA"/>
</dbReference>
<comment type="domain">
    <text evidence="1">Has a modular structure: an endo-beta-1,4-glucanase catalytic module at the N-terminus, a linker rich in serines and threonines, and a C-terminal carbohydrate-binding module (CBM).</text>
</comment>
<keyword evidence="1" id="KW-0119">Carbohydrate metabolism</keyword>